<evidence type="ECO:0000313" key="6">
    <source>
        <dbReference type="Proteomes" id="UP000192132"/>
    </source>
</evidence>
<dbReference type="InterPro" id="IPR009057">
    <property type="entry name" value="Homeodomain-like_sf"/>
</dbReference>
<dbReference type="SUPFAM" id="SSF51182">
    <property type="entry name" value="RmlC-like cupins"/>
    <property type="match status" value="1"/>
</dbReference>
<dbReference type="CDD" id="cd06124">
    <property type="entry name" value="cupin_NimR-like_N"/>
    <property type="match status" value="1"/>
</dbReference>
<organism evidence="5 6">
    <name type="scientific">Alkanindiges hydrocarboniclasticus</name>
    <dbReference type="NCBI Taxonomy" id="1907941"/>
    <lineage>
        <taxon>Bacteria</taxon>
        <taxon>Pseudomonadati</taxon>
        <taxon>Pseudomonadota</taxon>
        <taxon>Gammaproteobacteria</taxon>
        <taxon>Moraxellales</taxon>
        <taxon>Moraxellaceae</taxon>
        <taxon>Alkanindiges</taxon>
    </lineage>
</organism>
<dbReference type="GO" id="GO:0043565">
    <property type="term" value="F:sequence-specific DNA binding"/>
    <property type="evidence" value="ECO:0007669"/>
    <property type="project" value="InterPro"/>
</dbReference>
<keyword evidence="6" id="KW-1185">Reference proteome</keyword>
<name>A0A1S8CT22_9GAMM</name>
<dbReference type="PANTHER" id="PTHR11019">
    <property type="entry name" value="HTH-TYPE TRANSCRIPTIONAL REGULATOR NIMR"/>
    <property type="match status" value="1"/>
</dbReference>
<dbReference type="Pfam" id="PF02311">
    <property type="entry name" value="AraC_binding"/>
    <property type="match status" value="1"/>
</dbReference>
<dbReference type="Gene3D" id="1.10.10.60">
    <property type="entry name" value="Homeodomain-like"/>
    <property type="match status" value="1"/>
</dbReference>
<dbReference type="InterPro" id="IPR003313">
    <property type="entry name" value="AraC-bd"/>
</dbReference>
<protein>
    <recommendedName>
        <fullName evidence="4">HTH araC/xylS-type domain-containing protein</fullName>
    </recommendedName>
</protein>
<comment type="caution">
    <text evidence="5">The sequence shown here is derived from an EMBL/GenBank/DDBJ whole genome shotgun (WGS) entry which is preliminary data.</text>
</comment>
<dbReference type="GO" id="GO:0003700">
    <property type="term" value="F:DNA-binding transcription factor activity"/>
    <property type="evidence" value="ECO:0007669"/>
    <property type="project" value="InterPro"/>
</dbReference>
<dbReference type="InterPro" id="IPR018060">
    <property type="entry name" value="HTH_AraC"/>
</dbReference>
<sequence>MSYNRQPPIHIDCVVNQYAQDAVIEMHCVPWGELNFALHGVINLHAENTDYISPPQYAIWLPPNTAHSAHSQANTLYITLVIAQAYCSVLPPSIKLIEISPILLSIVHDFIRRGIRRPETLTDQRLAQVLIDQIQHAACYDHYLPWSYHAKLEPVLRQIQQHPASLVTLQQCAELAGLSERHLLRLSQQELNMSLNEWRSRAKLLVAIDLLEKQHSIKSIAHYLGYQSSSAFIGMFQRMTGKSPSQLRRHC</sequence>
<dbReference type="PROSITE" id="PS00041">
    <property type="entry name" value="HTH_ARAC_FAMILY_1"/>
    <property type="match status" value="1"/>
</dbReference>
<dbReference type="STRING" id="1907941.BKE30_13030"/>
<dbReference type="InterPro" id="IPR018062">
    <property type="entry name" value="HTH_AraC-typ_CS"/>
</dbReference>
<reference evidence="5 6" key="1">
    <citation type="submission" date="2016-10" db="EMBL/GenBank/DDBJ databases">
        <title>Draft Genome sequence of Alkanindiges sp. strain H1.</title>
        <authorList>
            <person name="Subhash Y."/>
            <person name="Lee S."/>
        </authorList>
    </citation>
    <scope>NUCLEOTIDE SEQUENCE [LARGE SCALE GENOMIC DNA]</scope>
    <source>
        <strain evidence="5 6">H1</strain>
    </source>
</reference>
<dbReference type="RefSeq" id="WP_076879035.1">
    <property type="nucleotide sequence ID" value="NZ_MLCN01000037.1"/>
</dbReference>
<keyword evidence="1" id="KW-0805">Transcription regulation</keyword>
<evidence type="ECO:0000259" key="4">
    <source>
        <dbReference type="PROSITE" id="PS01124"/>
    </source>
</evidence>
<dbReference type="SMART" id="SM00342">
    <property type="entry name" value="HTH_ARAC"/>
    <property type="match status" value="1"/>
</dbReference>
<dbReference type="PROSITE" id="PS01124">
    <property type="entry name" value="HTH_ARAC_FAMILY_2"/>
    <property type="match status" value="1"/>
</dbReference>
<dbReference type="PANTHER" id="PTHR11019:SF190">
    <property type="entry name" value="ARAC-FAMILY REGULATORY PROTEIN"/>
    <property type="match status" value="1"/>
</dbReference>
<dbReference type="Proteomes" id="UP000192132">
    <property type="component" value="Unassembled WGS sequence"/>
</dbReference>
<proteinExistence type="predicted"/>
<dbReference type="EMBL" id="MLCN01000037">
    <property type="protein sequence ID" value="ONG38117.1"/>
    <property type="molecule type" value="Genomic_DNA"/>
</dbReference>
<accession>A0A1S8CT22</accession>
<dbReference type="OrthoDB" id="9804543at2"/>
<keyword evidence="3" id="KW-0804">Transcription</keyword>
<dbReference type="SUPFAM" id="SSF46689">
    <property type="entry name" value="Homeodomain-like"/>
    <property type="match status" value="1"/>
</dbReference>
<dbReference type="AlphaFoldDB" id="A0A1S8CT22"/>
<evidence type="ECO:0000256" key="2">
    <source>
        <dbReference type="ARBA" id="ARBA00023125"/>
    </source>
</evidence>
<feature type="domain" description="HTH araC/xylS-type" evidence="4">
    <location>
        <begin position="153"/>
        <end position="250"/>
    </location>
</feature>
<evidence type="ECO:0000256" key="1">
    <source>
        <dbReference type="ARBA" id="ARBA00023015"/>
    </source>
</evidence>
<dbReference type="InterPro" id="IPR011051">
    <property type="entry name" value="RmlC_Cupin_sf"/>
</dbReference>
<evidence type="ECO:0000313" key="5">
    <source>
        <dbReference type="EMBL" id="ONG38117.1"/>
    </source>
</evidence>
<keyword evidence="2" id="KW-0238">DNA-binding</keyword>
<evidence type="ECO:0000256" key="3">
    <source>
        <dbReference type="ARBA" id="ARBA00023163"/>
    </source>
</evidence>
<gene>
    <name evidence="5" type="ORF">BKE30_13030</name>
</gene>
<dbReference type="Pfam" id="PF12833">
    <property type="entry name" value="HTH_18"/>
    <property type="match status" value="1"/>
</dbReference>